<keyword evidence="4" id="KW-1185">Reference proteome</keyword>
<dbReference type="GO" id="GO:0004519">
    <property type="term" value="F:endonuclease activity"/>
    <property type="evidence" value="ECO:0007669"/>
    <property type="project" value="UniProtKB-KW"/>
</dbReference>
<dbReference type="InterPro" id="IPR011856">
    <property type="entry name" value="tRNA_endonuc-like_dom_sf"/>
</dbReference>
<keyword evidence="3" id="KW-0540">Nuclease</keyword>
<organism evidence="3 4">
    <name type="scientific">Limimonas halophila</name>
    <dbReference type="NCBI Taxonomy" id="1082479"/>
    <lineage>
        <taxon>Bacteria</taxon>
        <taxon>Pseudomonadati</taxon>
        <taxon>Pseudomonadota</taxon>
        <taxon>Alphaproteobacteria</taxon>
        <taxon>Rhodospirillales</taxon>
        <taxon>Rhodovibrionaceae</taxon>
        <taxon>Limimonas</taxon>
    </lineage>
</organism>
<dbReference type="OrthoDB" id="9812968at2"/>
<dbReference type="NCBIfam" id="NF009151">
    <property type="entry name" value="PRK12497.1-5"/>
    <property type="match status" value="1"/>
</dbReference>
<protein>
    <recommendedName>
        <fullName evidence="2">UPF0102 protein SAMN05216241_10873</fullName>
    </recommendedName>
</protein>
<dbReference type="Pfam" id="PF02021">
    <property type="entry name" value="UPF0102"/>
    <property type="match status" value="1"/>
</dbReference>
<dbReference type="PANTHER" id="PTHR34039:SF1">
    <property type="entry name" value="UPF0102 PROTEIN YRAN"/>
    <property type="match status" value="1"/>
</dbReference>
<dbReference type="PANTHER" id="PTHR34039">
    <property type="entry name" value="UPF0102 PROTEIN YRAN"/>
    <property type="match status" value="1"/>
</dbReference>
<proteinExistence type="inferred from homology"/>
<dbReference type="SUPFAM" id="SSF52980">
    <property type="entry name" value="Restriction endonuclease-like"/>
    <property type="match status" value="1"/>
</dbReference>
<comment type="similarity">
    <text evidence="1 2">Belongs to the UPF0102 family.</text>
</comment>
<gene>
    <name evidence="3" type="ORF">SAMN05216241_10873</name>
</gene>
<keyword evidence="3" id="KW-0255">Endonuclease</keyword>
<reference evidence="3 4" key="1">
    <citation type="submission" date="2016-10" db="EMBL/GenBank/DDBJ databases">
        <authorList>
            <person name="de Groot N.N."/>
        </authorList>
    </citation>
    <scope>NUCLEOTIDE SEQUENCE [LARGE SCALE GENOMIC DNA]</scope>
    <source>
        <strain evidence="3 4">DSM 25584</strain>
    </source>
</reference>
<dbReference type="RefSeq" id="WP_090020709.1">
    <property type="nucleotide sequence ID" value="NZ_FNCE01000008.1"/>
</dbReference>
<sequence length="108" mass="12505">MKGWRAETLAAWWLRLKGYRILARRHATPVGEIDLIARRGRCLAFVEVKARPDSATARHAIAPRQRRRIARAAEAYLQRRPELHGHDLRFDAVLVVPGRWPQHLPNAF</sequence>
<evidence type="ECO:0000313" key="4">
    <source>
        <dbReference type="Proteomes" id="UP000199415"/>
    </source>
</evidence>
<evidence type="ECO:0000313" key="3">
    <source>
        <dbReference type="EMBL" id="SDG29846.1"/>
    </source>
</evidence>
<name>A0A1G7T3E4_9PROT</name>
<accession>A0A1G7T3E4</accession>
<dbReference type="Gene3D" id="3.40.1350.10">
    <property type="match status" value="1"/>
</dbReference>
<evidence type="ECO:0000256" key="2">
    <source>
        <dbReference type="HAMAP-Rule" id="MF_00048"/>
    </source>
</evidence>
<dbReference type="InterPro" id="IPR011335">
    <property type="entry name" value="Restrct_endonuc-II-like"/>
</dbReference>
<dbReference type="EMBL" id="FNCE01000008">
    <property type="protein sequence ID" value="SDG29846.1"/>
    <property type="molecule type" value="Genomic_DNA"/>
</dbReference>
<dbReference type="AlphaFoldDB" id="A0A1G7T3E4"/>
<dbReference type="HAMAP" id="MF_00048">
    <property type="entry name" value="UPF0102"/>
    <property type="match status" value="1"/>
</dbReference>
<evidence type="ECO:0000256" key="1">
    <source>
        <dbReference type="ARBA" id="ARBA00006738"/>
    </source>
</evidence>
<dbReference type="STRING" id="1082479.SAMN05216241_10873"/>
<keyword evidence="3" id="KW-0378">Hydrolase</keyword>
<dbReference type="GO" id="GO:0003676">
    <property type="term" value="F:nucleic acid binding"/>
    <property type="evidence" value="ECO:0007669"/>
    <property type="project" value="InterPro"/>
</dbReference>
<dbReference type="InterPro" id="IPR003509">
    <property type="entry name" value="UPF0102_YraN-like"/>
</dbReference>
<dbReference type="Proteomes" id="UP000199415">
    <property type="component" value="Unassembled WGS sequence"/>
</dbReference>